<gene>
    <name evidence="1" type="ORF">Q5707_16235</name>
</gene>
<accession>A0AAX3YQQ3</accession>
<reference evidence="1" key="1">
    <citation type="submission" date="2023-07" db="EMBL/GenBank/DDBJ databases">
        <title>Genomic analysis of Rhodococcus opacus VOC-14 with glycol ethers degradation activity.</title>
        <authorList>
            <person name="Narkevich D.A."/>
            <person name="Hlushen A.M."/>
            <person name="Akhremchuk A.E."/>
            <person name="Sikolenko M.A."/>
            <person name="Valentovich L.N."/>
        </authorList>
    </citation>
    <scope>NUCLEOTIDE SEQUENCE</scope>
    <source>
        <strain evidence="1">VOC-14</strain>
    </source>
</reference>
<dbReference type="AlphaFoldDB" id="A0AAX3YQQ3"/>
<protein>
    <submittedName>
        <fullName evidence="1">Uncharacterized protein</fullName>
    </submittedName>
</protein>
<organism evidence="1 2">
    <name type="scientific">Rhodococcus opacus</name>
    <name type="common">Nocardia opaca</name>
    <dbReference type="NCBI Taxonomy" id="37919"/>
    <lineage>
        <taxon>Bacteria</taxon>
        <taxon>Bacillati</taxon>
        <taxon>Actinomycetota</taxon>
        <taxon>Actinomycetes</taxon>
        <taxon>Mycobacteriales</taxon>
        <taxon>Nocardiaceae</taxon>
        <taxon>Rhodococcus</taxon>
    </lineage>
</organism>
<evidence type="ECO:0000313" key="1">
    <source>
        <dbReference type="EMBL" id="WLF50434.1"/>
    </source>
</evidence>
<evidence type="ECO:0000313" key="2">
    <source>
        <dbReference type="Proteomes" id="UP001231166"/>
    </source>
</evidence>
<proteinExistence type="predicted"/>
<dbReference type="Proteomes" id="UP001231166">
    <property type="component" value="Chromosome"/>
</dbReference>
<name>A0AAX3YQQ3_RHOOP</name>
<dbReference type="EMBL" id="CP130953">
    <property type="protein sequence ID" value="WLF50434.1"/>
    <property type="molecule type" value="Genomic_DNA"/>
</dbReference>
<sequence length="136" mass="15209">MHIVEGRPWRRALDCVAVGGTEGKRPWHGVTQPHDMDLLLVVLSTDPRMVLCLEVVDGGAADRGGNIVVRPSSTVLFRHGILFDAVKKRSGLHVRMYESYRGADAHAILDALDKEYHLDTPWFTPARWLEGHGVDF</sequence>